<dbReference type="SMART" id="SM00257">
    <property type="entry name" value="LysM"/>
    <property type="match status" value="3"/>
</dbReference>
<evidence type="ECO:0000256" key="2">
    <source>
        <dbReference type="PROSITE-ProRule" id="PRU01379"/>
    </source>
</evidence>
<name>A0ABS4JT17_9FIRM</name>
<dbReference type="InterPro" id="IPR018392">
    <property type="entry name" value="LysM"/>
</dbReference>
<dbReference type="PRINTS" id="PR00765">
    <property type="entry name" value="CRBOXYPTASEA"/>
</dbReference>
<evidence type="ECO:0000256" key="3">
    <source>
        <dbReference type="SAM" id="MobiDB-lite"/>
    </source>
</evidence>
<dbReference type="PANTHER" id="PTHR33734:SF22">
    <property type="entry name" value="MEMBRANE-BOUND LYTIC MUREIN TRANSGLYCOSYLASE D"/>
    <property type="match status" value="1"/>
</dbReference>
<dbReference type="InterPro" id="IPR036779">
    <property type="entry name" value="LysM_dom_sf"/>
</dbReference>
<dbReference type="Pfam" id="PF00246">
    <property type="entry name" value="Peptidase_M14"/>
    <property type="match status" value="1"/>
</dbReference>
<feature type="domain" description="LysM" evidence="4">
    <location>
        <begin position="104"/>
        <end position="148"/>
    </location>
</feature>
<dbReference type="GO" id="GO:0016787">
    <property type="term" value="F:hydrolase activity"/>
    <property type="evidence" value="ECO:0007669"/>
    <property type="project" value="UniProtKB-KW"/>
</dbReference>
<dbReference type="Pfam" id="PF01476">
    <property type="entry name" value="LysM"/>
    <property type="match status" value="3"/>
</dbReference>
<dbReference type="SUPFAM" id="SSF54106">
    <property type="entry name" value="LysM domain"/>
    <property type="match status" value="3"/>
</dbReference>
<feature type="domain" description="LysM" evidence="4">
    <location>
        <begin position="53"/>
        <end position="98"/>
    </location>
</feature>
<evidence type="ECO:0000259" key="5">
    <source>
        <dbReference type="PROSITE" id="PS52035"/>
    </source>
</evidence>
<evidence type="ECO:0000313" key="6">
    <source>
        <dbReference type="EMBL" id="MBP2017614.1"/>
    </source>
</evidence>
<feature type="domain" description="Peptidase M14" evidence="5">
    <location>
        <begin position="162"/>
        <end position="450"/>
    </location>
</feature>
<dbReference type="Gene3D" id="3.40.630.10">
    <property type="entry name" value="Zn peptidases"/>
    <property type="match status" value="1"/>
</dbReference>
<dbReference type="Gene3D" id="3.10.350.10">
    <property type="entry name" value="LysM domain"/>
    <property type="match status" value="3"/>
</dbReference>
<comment type="caution">
    <text evidence="6">The sequence shown here is derived from an EMBL/GenBank/DDBJ whole genome shotgun (WGS) entry which is preliminary data.</text>
</comment>
<proteinExistence type="inferred from homology"/>
<protein>
    <submittedName>
        <fullName evidence="6">G-D-glutamyl-meso-diaminopimelate peptidase</fullName>
        <ecNumber evidence="6">3.4.19.11</ecNumber>
    </submittedName>
</protein>
<dbReference type="InterPro" id="IPR034274">
    <property type="entry name" value="ENP1_M14_CPD"/>
</dbReference>
<comment type="similarity">
    <text evidence="1 2">Belongs to the peptidase M14 family.</text>
</comment>
<keyword evidence="7" id="KW-1185">Reference proteome</keyword>
<dbReference type="CDD" id="cd00118">
    <property type="entry name" value="LysM"/>
    <property type="match status" value="3"/>
</dbReference>
<evidence type="ECO:0000313" key="7">
    <source>
        <dbReference type="Proteomes" id="UP001519289"/>
    </source>
</evidence>
<dbReference type="InterPro" id="IPR000834">
    <property type="entry name" value="Peptidase_M14"/>
</dbReference>
<dbReference type="PANTHER" id="PTHR33734">
    <property type="entry name" value="LYSM DOMAIN-CONTAINING GPI-ANCHORED PROTEIN 2"/>
    <property type="match status" value="1"/>
</dbReference>
<dbReference type="PROSITE" id="PS52035">
    <property type="entry name" value="PEPTIDASE_M14"/>
    <property type="match status" value="1"/>
</dbReference>
<evidence type="ECO:0000256" key="1">
    <source>
        <dbReference type="ARBA" id="ARBA00005988"/>
    </source>
</evidence>
<feature type="domain" description="LysM" evidence="4">
    <location>
        <begin position="1"/>
        <end position="46"/>
    </location>
</feature>
<dbReference type="InterPro" id="IPR057246">
    <property type="entry name" value="CARBOXYPEPT_ZN_1"/>
</dbReference>
<dbReference type="RefSeq" id="WP_209465758.1">
    <property type="nucleotide sequence ID" value="NZ_JAGGLG010000006.1"/>
</dbReference>
<dbReference type="EC" id="3.4.19.11" evidence="6"/>
<dbReference type="EMBL" id="JAGGLG010000006">
    <property type="protein sequence ID" value="MBP2017614.1"/>
    <property type="molecule type" value="Genomic_DNA"/>
</dbReference>
<feature type="active site" description="Proton donor/acceptor" evidence="2">
    <location>
        <position position="420"/>
    </location>
</feature>
<organism evidence="6 7">
    <name type="scientific">Symbiobacterium terraclitae</name>
    <dbReference type="NCBI Taxonomy" id="557451"/>
    <lineage>
        <taxon>Bacteria</taxon>
        <taxon>Bacillati</taxon>
        <taxon>Bacillota</taxon>
        <taxon>Clostridia</taxon>
        <taxon>Eubacteriales</taxon>
        <taxon>Symbiobacteriaceae</taxon>
        <taxon>Symbiobacterium</taxon>
    </lineage>
</organism>
<sequence length="450" mass="50110">MSYVVRPGDTLWAIANRLGVGLPQLLAANPQIQNPNMIFVGQRLTVPGGEPAGQHVVQPGDTFYAIAQRYRISVEALAAANPQIENPALIYPGMVIYIPQRPPQQYIVQPGDTLWSIAQQFGTSVAALQQANPGVDPYRLRIGQRLSLPAAATGQAIVVPRENYGYDEMMSDLTRLRQQYPFIEVGTIGQSVLGREIPVVRLGTGPKEVHYNGAFHGEEWITAVLMMKFIEVYARAQQRGESIGNYHVPTLWSQTSLYVVPMVNPDGVEISQNGVDRSNPYYDLLLQANGGSTNFRTWAANARGVDLNNQFPANWEREAARGPRSPAPRNYSGTGPLTEPEAIAMADFTRAHDFRLVIAWHAQGEEIYWGYEGLEPPESQAITNLFVDISGYRPVRYLQSWAGYKDWFIQDWRRPGFTIEVGRGVNPLPMTQFWPIWSRTIGVMLAGLAV</sequence>
<dbReference type="CDD" id="cd06229">
    <property type="entry name" value="M14_Endopeptidase_I"/>
    <property type="match status" value="1"/>
</dbReference>
<dbReference type="PROSITE" id="PS00132">
    <property type="entry name" value="CARBOXYPEPT_ZN_1"/>
    <property type="match status" value="1"/>
</dbReference>
<keyword evidence="6" id="KW-0378">Hydrolase</keyword>
<dbReference type="SUPFAM" id="SSF53187">
    <property type="entry name" value="Zn-dependent exopeptidases"/>
    <property type="match status" value="1"/>
</dbReference>
<evidence type="ECO:0000259" key="4">
    <source>
        <dbReference type="PROSITE" id="PS51782"/>
    </source>
</evidence>
<gene>
    <name evidence="6" type="ORF">J2Z79_000999</name>
</gene>
<dbReference type="PROSITE" id="PS51782">
    <property type="entry name" value="LYSM"/>
    <property type="match status" value="3"/>
</dbReference>
<dbReference type="SMART" id="SM00631">
    <property type="entry name" value="Zn_pept"/>
    <property type="match status" value="1"/>
</dbReference>
<reference evidence="6 7" key="1">
    <citation type="submission" date="2021-03" db="EMBL/GenBank/DDBJ databases">
        <title>Genomic Encyclopedia of Type Strains, Phase IV (KMG-IV): sequencing the most valuable type-strain genomes for metagenomic binning, comparative biology and taxonomic classification.</title>
        <authorList>
            <person name="Goeker M."/>
        </authorList>
    </citation>
    <scope>NUCLEOTIDE SEQUENCE [LARGE SCALE GENOMIC DNA]</scope>
    <source>
        <strain evidence="6 7">DSM 27138</strain>
    </source>
</reference>
<dbReference type="Proteomes" id="UP001519289">
    <property type="component" value="Unassembled WGS sequence"/>
</dbReference>
<accession>A0ABS4JT17</accession>
<feature type="region of interest" description="Disordered" evidence="3">
    <location>
        <begin position="317"/>
        <end position="336"/>
    </location>
</feature>